<dbReference type="RefSeq" id="WP_311637589.1">
    <property type="nucleotide sequence ID" value="NZ_JAVRFF010000061.1"/>
</dbReference>
<organism evidence="2 3">
    <name type="scientific">Streptomyces hintoniae</name>
    <dbReference type="NCBI Taxonomy" id="3075521"/>
    <lineage>
        <taxon>Bacteria</taxon>
        <taxon>Bacillati</taxon>
        <taxon>Actinomycetota</taxon>
        <taxon>Actinomycetes</taxon>
        <taxon>Kitasatosporales</taxon>
        <taxon>Streptomycetaceae</taxon>
        <taxon>Streptomyces</taxon>
    </lineage>
</organism>
<protein>
    <submittedName>
        <fullName evidence="2">MerR family transcriptional regulator</fullName>
    </submittedName>
</protein>
<comment type="caution">
    <text evidence="2">The sequence shown here is derived from an EMBL/GenBank/DDBJ whole genome shotgun (WGS) entry which is preliminary data.</text>
</comment>
<dbReference type="Pfam" id="PF13411">
    <property type="entry name" value="MerR_1"/>
    <property type="match status" value="1"/>
</dbReference>
<dbReference type="SUPFAM" id="SSF46955">
    <property type="entry name" value="Putative DNA-binding domain"/>
    <property type="match status" value="1"/>
</dbReference>
<name>A0ABU2UWJ0_9ACTN</name>
<feature type="domain" description="HTH merR-type" evidence="1">
    <location>
        <begin position="20"/>
        <end position="72"/>
    </location>
</feature>
<keyword evidence="3" id="KW-1185">Reference proteome</keyword>
<dbReference type="EMBL" id="JAVRFF010000061">
    <property type="protein sequence ID" value="MDT0477384.1"/>
    <property type="molecule type" value="Genomic_DNA"/>
</dbReference>
<dbReference type="InterPro" id="IPR009061">
    <property type="entry name" value="DNA-bd_dom_put_sf"/>
</dbReference>
<dbReference type="Proteomes" id="UP001180489">
    <property type="component" value="Unassembled WGS sequence"/>
</dbReference>
<dbReference type="InterPro" id="IPR000551">
    <property type="entry name" value="MerR-type_HTH_dom"/>
</dbReference>
<evidence type="ECO:0000259" key="1">
    <source>
        <dbReference type="Pfam" id="PF13411"/>
    </source>
</evidence>
<evidence type="ECO:0000313" key="3">
    <source>
        <dbReference type="Proteomes" id="UP001180489"/>
    </source>
</evidence>
<gene>
    <name evidence="2" type="ORF">RM863_35210</name>
</gene>
<reference evidence="2" key="1">
    <citation type="submission" date="2024-05" db="EMBL/GenBank/DDBJ databases">
        <title>30 novel species of actinomycetes from the DSMZ collection.</title>
        <authorList>
            <person name="Nouioui I."/>
        </authorList>
    </citation>
    <scope>NUCLEOTIDE SEQUENCE</scope>
    <source>
        <strain evidence="2">DSM 41014</strain>
    </source>
</reference>
<dbReference type="Gene3D" id="1.10.1660.10">
    <property type="match status" value="1"/>
</dbReference>
<evidence type="ECO:0000313" key="2">
    <source>
        <dbReference type="EMBL" id="MDT0477384.1"/>
    </source>
</evidence>
<accession>A0ABU2UWJ0</accession>
<sequence length="85" mass="9570">MALTPDADPGREAADGTLWFTIRAAATFTGRDPQTIYSWERRGHLDRTSAARDEHGRRIYTQQQIAAAERAARLNTNRVRRITSG</sequence>
<proteinExistence type="predicted"/>